<proteinExistence type="predicted"/>
<dbReference type="Pfam" id="PF11322">
    <property type="entry name" value="DUF3124"/>
    <property type="match status" value="1"/>
</dbReference>
<dbReference type="AlphaFoldDB" id="A0A1Y6D3M3"/>
<dbReference type="InterPro" id="IPR021471">
    <property type="entry name" value="DUF3124"/>
</dbReference>
<keyword evidence="1" id="KW-0732">Signal</keyword>
<sequence>MKIPRWFRPVVAGVVLAAPLAAGAEAPAMVRGQLLYVPVYSEVPYGDKGVDLNLTATLSLRNTDRGHAIRLKRIDYYSATGSLVRAYLRQGETLRPMASTEAIVKESDRSGGISASFLVEWESDKPVSAPVVEALMVSSSYNQGLAFNSPARVLEERR</sequence>
<evidence type="ECO:0008006" key="4">
    <source>
        <dbReference type="Google" id="ProtNLM"/>
    </source>
</evidence>
<gene>
    <name evidence="2" type="ORF">SAMN02949497_4678</name>
</gene>
<evidence type="ECO:0000313" key="3">
    <source>
        <dbReference type="Proteomes" id="UP000192923"/>
    </source>
</evidence>
<dbReference type="Proteomes" id="UP000192923">
    <property type="component" value="Unassembled WGS sequence"/>
</dbReference>
<evidence type="ECO:0000256" key="1">
    <source>
        <dbReference type="SAM" id="SignalP"/>
    </source>
</evidence>
<reference evidence="2 3" key="1">
    <citation type="submission" date="2016-12" db="EMBL/GenBank/DDBJ databases">
        <authorList>
            <person name="Song W.-J."/>
            <person name="Kurnit D.M."/>
        </authorList>
    </citation>
    <scope>NUCLEOTIDE SEQUENCE [LARGE SCALE GENOMIC DNA]</scope>
    <source>
        <strain evidence="2 3">175</strain>
    </source>
</reference>
<name>A0A1Y6D3M3_9GAMM</name>
<protein>
    <recommendedName>
        <fullName evidence="4">DUF3124 domain-containing protein</fullName>
    </recommendedName>
</protein>
<feature type="chain" id="PRO_5012734925" description="DUF3124 domain-containing protein" evidence="1">
    <location>
        <begin position="25"/>
        <end position="158"/>
    </location>
</feature>
<evidence type="ECO:0000313" key="2">
    <source>
        <dbReference type="EMBL" id="SMF97257.1"/>
    </source>
</evidence>
<dbReference type="STRING" id="1760988.SAMN02949497_4678"/>
<accession>A0A1Y6D3M3</accession>
<dbReference type="EMBL" id="FXAM01000001">
    <property type="protein sequence ID" value="SMF97257.1"/>
    <property type="molecule type" value="Genomic_DNA"/>
</dbReference>
<dbReference type="RefSeq" id="WP_176225353.1">
    <property type="nucleotide sequence ID" value="NZ_FXAM01000001.1"/>
</dbReference>
<keyword evidence="3" id="KW-1185">Reference proteome</keyword>
<organism evidence="2 3">
    <name type="scientific">Methylomagnum ishizawai</name>
    <dbReference type="NCBI Taxonomy" id="1760988"/>
    <lineage>
        <taxon>Bacteria</taxon>
        <taxon>Pseudomonadati</taxon>
        <taxon>Pseudomonadota</taxon>
        <taxon>Gammaproteobacteria</taxon>
        <taxon>Methylococcales</taxon>
        <taxon>Methylococcaceae</taxon>
        <taxon>Methylomagnum</taxon>
    </lineage>
</organism>
<feature type="signal peptide" evidence="1">
    <location>
        <begin position="1"/>
        <end position="24"/>
    </location>
</feature>